<keyword evidence="2" id="KW-1185">Reference proteome</keyword>
<dbReference type="Proteomes" id="UP001295794">
    <property type="component" value="Unassembled WGS sequence"/>
</dbReference>
<gene>
    <name evidence="1" type="ORF">MYCIT1_LOCUS38138</name>
</gene>
<reference evidence="1" key="1">
    <citation type="submission" date="2023-11" db="EMBL/GenBank/DDBJ databases">
        <authorList>
            <person name="De Vega J J."/>
            <person name="De Vega J J."/>
        </authorList>
    </citation>
    <scope>NUCLEOTIDE SEQUENCE</scope>
</reference>
<proteinExistence type="predicted"/>
<accession>A0AAD2HYS1</accession>
<protein>
    <submittedName>
        <fullName evidence="1">Uncharacterized protein</fullName>
    </submittedName>
</protein>
<name>A0AAD2HYS1_9AGAR</name>
<sequence length="113" mass="12519">ETPLFTIYKFLSSTSSSATIGSASIESCDTGVLSTPKPSHLSHTEKLITRSVNVFIFWFTFIVDSLLSTPSAFHRTVEIRPVAITYRDRVSASVEDTELTLAVPIETESRYKS</sequence>
<comment type="caution">
    <text evidence="1">The sequence shown here is derived from an EMBL/GenBank/DDBJ whole genome shotgun (WGS) entry which is preliminary data.</text>
</comment>
<feature type="non-terminal residue" evidence="1">
    <location>
        <position position="1"/>
    </location>
</feature>
<evidence type="ECO:0000313" key="1">
    <source>
        <dbReference type="EMBL" id="CAK5284714.1"/>
    </source>
</evidence>
<dbReference type="AlphaFoldDB" id="A0AAD2HYS1"/>
<dbReference type="EMBL" id="CAVNYO010000480">
    <property type="protein sequence ID" value="CAK5284714.1"/>
    <property type="molecule type" value="Genomic_DNA"/>
</dbReference>
<evidence type="ECO:0000313" key="2">
    <source>
        <dbReference type="Proteomes" id="UP001295794"/>
    </source>
</evidence>
<organism evidence="1 2">
    <name type="scientific">Mycena citricolor</name>
    <dbReference type="NCBI Taxonomy" id="2018698"/>
    <lineage>
        <taxon>Eukaryota</taxon>
        <taxon>Fungi</taxon>
        <taxon>Dikarya</taxon>
        <taxon>Basidiomycota</taxon>
        <taxon>Agaricomycotina</taxon>
        <taxon>Agaricomycetes</taxon>
        <taxon>Agaricomycetidae</taxon>
        <taxon>Agaricales</taxon>
        <taxon>Marasmiineae</taxon>
        <taxon>Mycenaceae</taxon>
        <taxon>Mycena</taxon>
    </lineage>
</organism>